<gene>
    <name evidence="1" type="ORF">SCALOS_LOCUS8586</name>
</gene>
<protein>
    <submittedName>
        <fullName evidence="1">8385_t:CDS:1</fullName>
    </submittedName>
</protein>
<evidence type="ECO:0000313" key="1">
    <source>
        <dbReference type="EMBL" id="CAG8648549.1"/>
    </source>
</evidence>
<reference evidence="1" key="1">
    <citation type="submission" date="2021-06" db="EMBL/GenBank/DDBJ databases">
        <authorList>
            <person name="Kallberg Y."/>
            <person name="Tangrot J."/>
            <person name="Rosling A."/>
        </authorList>
    </citation>
    <scope>NUCLEOTIDE SEQUENCE</scope>
    <source>
        <strain evidence="1">AU212A</strain>
    </source>
</reference>
<dbReference type="Proteomes" id="UP000789860">
    <property type="component" value="Unassembled WGS sequence"/>
</dbReference>
<keyword evidence="2" id="KW-1185">Reference proteome</keyword>
<organism evidence="1 2">
    <name type="scientific">Scutellospora calospora</name>
    <dbReference type="NCBI Taxonomy" id="85575"/>
    <lineage>
        <taxon>Eukaryota</taxon>
        <taxon>Fungi</taxon>
        <taxon>Fungi incertae sedis</taxon>
        <taxon>Mucoromycota</taxon>
        <taxon>Glomeromycotina</taxon>
        <taxon>Glomeromycetes</taxon>
        <taxon>Diversisporales</taxon>
        <taxon>Gigasporaceae</taxon>
        <taxon>Scutellospora</taxon>
    </lineage>
</organism>
<comment type="caution">
    <text evidence="1">The sequence shown here is derived from an EMBL/GenBank/DDBJ whole genome shotgun (WGS) entry which is preliminary data.</text>
</comment>
<proteinExistence type="predicted"/>
<sequence length="67" mass="7806">TFEYKKEHKIYVTLILSSNDVLAARKICGYASHTFNPVDITKYFNAVKEWLNCTNKQERDNYVSKTG</sequence>
<evidence type="ECO:0000313" key="2">
    <source>
        <dbReference type="Proteomes" id="UP000789860"/>
    </source>
</evidence>
<name>A0ACA9NE38_9GLOM</name>
<feature type="non-terminal residue" evidence="1">
    <location>
        <position position="67"/>
    </location>
</feature>
<accession>A0ACA9NE38</accession>
<feature type="non-terminal residue" evidence="1">
    <location>
        <position position="1"/>
    </location>
</feature>
<dbReference type="EMBL" id="CAJVPM010023177">
    <property type="protein sequence ID" value="CAG8648549.1"/>
    <property type="molecule type" value="Genomic_DNA"/>
</dbReference>